<dbReference type="InterPro" id="IPR020070">
    <property type="entry name" value="Ribosomal_bL9_N"/>
</dbReference>
<feature type="domain" description="Ribosomal protein L9" evidence="9">
    <location>
        <begin position="13"/>
        <end position="40"/>
    </location>
</feature>
<comment type="similarity">
    <text evidence="1 7">Belongs to the bacterial ribosomal protein bL9 family.</text>
</comment>
<evidence type="ECO:0000256" key="2">
    <source>
        <dbReference type="ARBA" id="ARBA00022730"/>
    </source>
</evidence>
<accession>A0A1F6D7J4</accession>
<keyword evidence="4 7" id="KW-0689">Ribosomal protein</keyword>
<dbReference type="Pfam" id="PF01281">
    <property type="entry name" value="Ribosomal_L9_N"/>
    <property type="match status" value="1"/>
</dbReference>
<dbReference type="GO" id="GO:0006412">
    <property type="term" value="P:translation"/>
    <property type="evidence" value="ECO:0007669"/>
    <property type="project" value="UniProtKB-UniRule"/>
</dbReference>
<dbReference type="InterPro" id="IPR036935">
    <property type="entry name" value="Ribosomal_bL9_N_sf"/>
</dbReference>
<evidence type="ECO:0000256" key="8">
    <source>
        <dbReference type="SAM" id="Coils"/>
    </source>
</evidence>
<evidence type="ECO:0000313" key="11">
    <source>
        <dbReference type="Proteomes" id="UP000177958"/>
    </source>
</evidence>
<keyword evidence="2 7" id="KW-0699">rRNA-binding</keyword>
<dbReference type="InterPro" id="IPR020069">
    <property type="entry name" value="Ribosomal_bL9_C"/>
</dbReference>
<dbReference type="PANTHER" id="PTHR21368">
    <property type="entry name" value="50S RIBOSOMAL PROTEIN L9"/>
    <property type="match status" value="1"/>
</dbReference>
<dbReference type="InterPro" id="IPR020594">
    <property type="entry name" value="Ribosomal_bL9_bac/chp"/>
</dbReference>
<protein>
    <recommendedName>
        <fullName evidence="6 7">Large ribosomal subunit protein bL9</fullName>
    </recommendedName>
</protein>
<dbReference type="GO" id="GO:0005840">
    <property type="term" value="C:ribosome"/>
    <property type="evidence" value="ECO:0007669"/>
    <property type="project" value="UniProtKB-KW"/>
</dbReference>
<dbReference type="AlphaFoldDB" id="A0A1F6D7J4"/>
<dbReference type="Gene3D" id="3.40.5.10">
    <property type="entry name" value="Ribosomal protein L9, N-terminal domain"/>
    <property type="match status" value="1"/>
</dbReference>
<dbReference type="InterPro" id="IPR000244">
    <property type="entry name" value="Ribosomal_bL9"/>
</dbReference>
<keyword evidence="5 7" id="KW-0687">Ribonucleoprotein</keyword>
<evidence type="ECO:0000259" key="9">
    <source>
        <dbReference type="PROSITE" id="PS00651"/>
    </source>
</evidence>
<dbReference type="EMBL" id="MFKX01000029">
    <property type="protein sequence ID" value="OGG57331.1"/>
    <property type="molecule type" value="Genomic_DNA"/>
</dbReference>
<dbReference type="Pfam" id="PF03948">
    <property type="entry name" value="Ribosomal_L9_C"/>
    <property type="match status" value="1"/>
</dbReference>
<dbReference type="NCBIfam" id="TIGR00158">
    <property type="entry name" value="L9"/>
    <property type="match status" value="1"/>
</dbReference>
<name>A0A1F6D7J4_9BACT</name>
<dbReference type="InterPro" id="IPR036791">
    <property type="entry name" value="Ribosomal_bL9_C_sf"/>
</dbReference>
<evidence type="ECO:0000256" key="3">
    <source>
        <dbReference type="ARBA" id="ARBA00022884"/>
    </source>
</evidence>
<evidence type="ECO:0000256" key="7">
    <source>
        <dbReference type="HAMAP-Rule" id="MF_00503"/>
    </source>
</evidence>
<feature type="coiled-coil region" evidence="8">
    <location>
        <begin position="42"/>
        <end position="69"/>
    </location>
</feature>
<dbReference type="GO" id="GO:1990904">
    <property type="term" value="C:ribonucleoprotein complex"/>
    <property type="evidence" value="ECO:0007669"/>
    <property type="project" value="UniProtKB-KW"/>
</dbReference>
<evidence type="ECO:0000256" key="5">
    <source>
        <dbReference type="ARBA" id="ARBA00023274"/>
    </source>
</evidence>
<dbReference type="GO" id="GO:0019843">
    <property type="term" value="F:rRNA binding"/>
    <property type="evidence" value="ECO:0007669"/>
    <property type="project" value="UniProtKB-UniRule"/>
</dbReference>
<proteinExistence type="inferred from homology"/>
<dbReference type="SUPFAM" id="SSF55658">
    <property type="entry name" value="L9 N-domain-like"/>
    <property type="match status" value="1"/>
</dbReference>
<keyword evidence="3 7" id="KW-0694">RNA-binding</keyword>
<dbReference type="Proteomes" id="UP000177958">
    <property type="component" value="Unassembled WGS sequence"/>
</dbReference>
<comment type="function">
    <text evidence="7">Binds to the 23S rRNA.</text>
</comment>
<dbReference type="HAMAP" id="MF_00503">
    <property type="entry name" value="Ribosomal_bL9"/>
    <property type="match status" value="1"/>
</dbReference>
<evidence type="ECO:0000313" key="10">
    <source>
        <dbReference type="EMBL" id="OGG57331.1"/>
    </source>
</evidence>
<dbReference type="Gene3D" id="3.10.430.100">
    <property type="entry name" value="Ribosomal protein L9, C-terminal domain"/>
    <property type="match status" value="1"/>
</dbReference>
<dbReference type="GO" id="GO:0003735">
    <property type="term" value="F:structural constituent of ribosome"/>
    <property type="evidence" value="ECO:0007669"/>
    <property type="project" value="InterPro"/>
</dbReference>
<comment type="caution">
    <text evidence="10">The sequence shown here is derived from an EMBL/GenBank/DDBJ whole genome shotgun (WGS) entry which is preliminary data.</text>
</comment>
<dbReference type="SUPFAM" id="SSF55653">
    <property type="entry name" value="Ribosomal protein L9 C-domain"/>
    <property type="match status" value="1"/>
</dbReference>
<keyword evidence="8" id="KW-0175">Coiled coil</keyword>
<reference evidence="10 11" key="1">
    <citation type="journal article" date="2016" name="Nat. Commun.">
        <title>Thousands of microbial genomes shed light on interconnected biogeochemical processes in an aquifer system.</title>
        <authorList>
            <person name="Anantharaman K."/>
            <person name="Brown C.T."/>
            <person name="Hug L.A."/>
            <person name="Sharon I."/>
            <person name="Castelle C.J."/>
            <person name="Probst A.J."/>
            <person name="Thomas B.C."/>
            <person name="Singh A."/>
            <person name="Wilkins M.J."/>
            <person name="Karaoz U."/>
            <person name="Brodie E.L."/>
            <person name="Williams K.H."/>
            <person name="Hubbard S.S."/>
            <person name="Banfield J.F."/>
        </authorList>
    </citation>
    <scope>NUCLEOTIDE SEQUENCE [LARGE SCALE GENOMIC DNA]</scope>
</reference>
<evidence type="ECO:0000256" key="4">
    <source>
        <dbReference type="ARBA" id="ARBA00022980"/>
    </source>
</evidence>
<gene>
    <name evidence="7" type="primary">rplI</name>
    <name evidence="10" type="ORF">A2853_02320</name>
</gene>
<organism evidence="10 11">
    <name type="scientific">Candidatus Kaiserbacteria bacterium RIFCSPHIGHO2_01_FULL_55_17</name>
    <dbReference type="NCBI Taxonomy" id="1798484"/>
    <lineage>
        <taxon>Bacteria</taxon>
        <taxon>Candidatus Kaiseribacteriota</taxon>
    </lineage>
</organism>
<dbReference type="InterPro" id="IPR009027">
    <property type="entry name" value="Ribosomal_bL9/RNase_H1_N"/>
</dbReference>
<sequence>MKIIFLKDVGGTGRIGEVKEIADGYAMNFLIPRGLAEQATPHKLAAHSKQQAENAAQKANEEMRLKETVQGLRGARIELKIRATEKGGLFKTIGPKEIAQALKEQKGATLSEGSIEPLEPVKAIGDHIIKISAAGAESEVLLKIVAA</sequence>
<evidence type="ECO:0000256" key="6">
    <source>
        <dbReference type="ARBA" id="ARBA00035292"/>
    </source>
</evidence>
<evidence type="ECO:0000256" key="1">
    <source>
        <dbReference type="ARBA" id="ARBA00010605"/>
    </source>
</evidence>
<dbReference type="PROSITE" id="PS00651">
    <property type="entry name" value="RIBOSOMAL_L9"/>
    <property type="match status" value="1"/>
</dbReference>